<proteinExistence type="inferred from homology"/>
<dbReference type="PANTHER" id="PTHR35891:SF3">
    <property type="entry name" value="THIOL:DISULFIDE INTERCHANGE PROTEIN DSBL"/>
    <property type="match status" value="1"/>
</dbReference>
<keyword evidence="5 7" id="KW-1015">Disulfide bond</keyword>
<dbReference type="PANTHER" id="PTHR35891">
    <property type="entry name" value="THIOL:DISULFIDE INTERCHANGE PROTEIN DSBA"/>
    <property type="match status" value="1"/>
</dbReference>
<protein>
    <recommendedName>
        <fullName evidence="7">Thiol:disulfide interchange protein</fullName>
    </recommendedName>
</protein>
<evidence type="ECO:0000256" key="6">
    <source>
        <dbReference type="ARBA" id="ARBA00023284"/>
    </source>
</evidence>
<keyword evidence="6" id="KW-0676">Redox-active center</keyword>
<dbReference type="PIRSF" id="PIRSF001488">
    <property type="entry name" value="Tdi_protein"/>
    <property type="match status" value="1"/>
</dbReference>
<dbReference type="Pfam" id="PF01323">
    <property type="entry name" value="DSBA"/>
    <property type="match status" value="1"/>
</dbReference>
<dbReference type="Gene3D" id="3.40.30.10">
    <property type="entry name" value="Glutaredoxin"/>
    <property type="match status" value="1"/>
</dbReference>
<dbReference type="InterPro" id="IPR050824">
    <property type="entry name" value="Thiol_disulfide_DsbA"/>
</dbReference>
<accession>A0AA49FK40</accession>
<evidence type="ECO:0000256" key="1">
    <source>
        <dbReference type="ARBA" id="ARBA00004418"/>
    </source>
</evidence>
<gene>
    <name evidence="11" type="ORF">OHM77_09970</name>
</gene>
<evidence type="ECO:0000256" key="7">
    <source>
        <dbReference type="PIRNR" id="PIRNR001488"/>
    </source>
</evidence>
<feature type="signal peptide" evidence="9">
    <location>
        <begin position="1"/>
        <end position="22"/>
    </location>
</feature>
<evidence type="ECO:0000256" key="4">
    <source>
        <dbReference type="ARBA" id="ARBA00022764"/>
    </source>
</evidence>
<evidence type="ECO:0000313" key="11">
    <source>
        <dbReference type="EMBL" id="WIM05018.1"/>
    </source>
</evidence>
<evidence type="ECO:0000256" key="9">
    <source>
        <dbReference type="SAM" id="SignalP"/>
    </source>
</evidence>
<feature type="domain" description="Thioredoxin" evidence="10">
    <location>
        <begin position="5"/>
        <end position="209"/>
    </location>
</feature>
<dbReference type="EMBL" id="CP107246">
    <property type="protein sequence ID" value="WIM05018.1"/>
    <property type="molecule type" value="Genomic_DNA"/>
</dbReference>
<comment type="similarity">
    <text evidence="2">Belongs to the thioredoxin family. DsbA subfamily.</text>
</comment>
<reference evidence="11" key="1">
    <citation type="journal article" date="2023" name="Nat. Microbiol.">
        <title>Enrichment and characterization of a nitric oxide-reducing microbial community in a continuous bioreactor.</title>
        <authorList>
            <person name="Garrido-Amador P."/>
            <person name="Stortenbeker N."/>
            <person name="Wessels H.J.C.T."/>
            <person name="Speth D.R."/>
            <person name="Garcia-Heredia I."/>
            <person name="Kartal B."/>
        </authorList>
    </citation>
    <scope>NUCLEOTIDE SEQUENCE</scope>
    <source>
        <strain evidence="11">MAG1</strain>
    </source>
</reference>
<comment type="subcellular location">
    <subcellularLocation>
        <location evidence="1 7">Periplasm</location>
    </subcellularLocation>
</comment>
<sequence length="217" mass="24325">MRKLTLWLASAALFSLSGLAGAAELKEGQHYTTFNPPRSTEARDKIEVTEFFWYGCAHCFNFDPILHKWLKKLPADIAFRRVPAIFPGKNGAPGNWAPGAKLYYALEAMGLLEKLHGEVFDAMHIDRINLQDEKVLREWLGRKGVDAQKFFDTWNSFAIQGKVQRAQQLTLQHGLTGVPAMVVDGKYMPASGGAGSHEEITAILDQLIEKARKDRKK</sequence>
<dbReference type="InterPro" id="IPR036249">
    <property type="entry name" value="Thioredoxin-like_sf"/>
</dbReference>
<evidence type="ECO:0000256" key="5">
    <source>
        <dbReference type="ARBA" id="ARBA00023157"/>
    </source>
</evidence>
<dbReference type="InterPro" id="IPR001853">
    <property type="entry name" value="DSBA-like_thioredoxin_dom"/>
</dbReference>
<evidence type="ECO:0000256" key="8">
    <source>
        <dbReference type="PIRSR" id="PIRSR001488-1"/>
    </source>
</evidence>
<keyword evidence="3 9" id="KW-0732">Signal</keyword>
<keyword evidence="4 7" id="KW-0574">Periplasm</keyword>
<organism evidence="11">
    <name type="scientific">Candidatus Nitricoxidivorans perseverans</name>
    <dbReference type="NCBI Taxonomy" id="2975601"/>
    <lineage>
        <taxon>Bacteria</taxon>
        <taxon>Pseudomonadati</taxon>
        <taxon>Pseudomonadota</taxon>
        <taxon>Betaproteobacteria</taxon>
        <taxon>Nitrosomonadales</taxon>
        <taxon>Sterolibacteriaceae</taxon>
        <taxon>Candidatus Nitricoxidivorans</taxon>
    </lineage>
</organism>
<dbReference type="GO" id="GO:0015036">
    <property type="term" value="F:disulfide oxidoreductase activity"/>
    <property type="evidence" value="ECO:0007669"/>
    <property type="project" value="UniProtKB-ARBA"/>
</dbReference>
<dbReference type="SUPFAM" id="SSF52833">
    <property type="entry name" value="Thioredoxin-like"/>
    <property type="match status" value="1"/>
</dbReference>
<evidence type="ECO:0000256" key="2">
    <source>
        <dbReference type="ARBA" id="ARBA00005791"/>
    </source>
</evidence>
<dbReference type="InterPro" id="IPR023205">
    <property type="entry name" value="DsbA/DsbL"/>
</dbReference>
<name>A0AA49FK40_9PROT</name>
<dbReference type="PROSITE" id="PS00194">
    <property type="entry name" value="THIOREDOXIN_1"/>
    <property type="match status" value="1"/>
</dbReference>
<dbReference type="GO" id="GO:0042597">
    <property type="term" value="C:periplasmic space"/>
    <property type="evidence" value="ECO:0007669"/>
    <property type="project" value="UniProtKB-SubCell"/>
</dbReference>
<dbReference type="InterPro" id="IPR017937">
    <property type="entry name" value="Thioredoxin_CS"/>
</dbReference>
<dbReference type="CDD" id="cd03019">
    <property type="entry name" value="DsbA_DsbA"/>
    <property type="match status" value="1"/>
</dbReference>
<feature type="chain" id="PRO_5041357192" description="Thiol:disulfide interchange protein" evidence="9">
    <location>
        <begin position="23"/>
        <end position="217"/>
    </location>
</feature>
<evidence type="ECO:0000259" key="10">
    <source>
        <dbReference type="PROSITE" id="PS51352"/>
    </source>
</evidence>
<dbReference type="KEGG" id="npv:OHM77_09970"/>
<dbReference type="Proteomes" id="UP001234916">
    <property type="component" value="Chromosome"/>
</dbReference>
<dbReference type="AlphaFoldDB" id="A0AA49FK40"/>
<dbReference type="InterPro" id="IPR013766">
    <property type="entry name" value="Thioredoxin_domain"/>
</dbReference>
<dbReference type="PROSITE" id="PS51352">
    <property type="entry name" value="THIOREDOXIN_2"/>
    <property type="match status" value="1"/>
</dbReference>
<evidence type="ECO:0000256" key="3">
    <source>
        <dbReference type="ARBA" id="ARBA00022729"/>
    </source>
</evidence>
<feature type="disulfide bond" description="Redox-active" evidence="8">
    <location>
        <begin position="56"/>
        <end position="59"/>
    </location>
</feature>